<dbReference type="OrthoDB" id="32261at10239"/>
<dbReference type="EMBL" id="HM452126">
    <property type="protein sequence ID" value="ADM80068.1"/>
    <property type="molecule type" value="Genomic_DNA"/>
</dbReference>
<dbReference type="KEGG" id="vg:9861632"/>
<accession>E1A1X9</accession>
<dbReference type="RefSeq" id="YP_003969514.1">
    <property type="nucleotide sequence ID" value="NC_014636.1"/>
</dbReference>
<evidence type="ECO:0000313" key="3">
    <source>
        <dbReference type="Proteomes" id="UP000002236"/>
    </source>
</evidence>
<sequence length="182" mass="20390">MKRLIMCAIALQLSGCTSTALFDGYDKQAMQTQYYEVQKMEEADRQLAANDAEREVREAYESKINAEMEQRDRELQEKIAKQEAASFSHDLGNGLGLLSKCADTRYSNHVVYNWFKAQAIAGGKENPNYNAAKVQAGFESGVQLGVIMMHSQPFAFIQRCNQMNAAYNMAHSAGHSKVSDFQ</sequence>
<feature type="coiled-coil region" evidence="1">
    <location>
        <begin position="49"/>
        <end position="85"/>
    </location>
</feature>
<protein>
    <submittedName>
        <fullName evidence="2">Uncharacterized protein</fullName>
    </submittedName>
</protein>
<reference evidence="2 3" key="1">
    <citation type="journal article" date="2012" name="Vet. Microbiol.">
        <title>Complete genome sequence and characterization of a broad-host range T4-like bacteriophage phiAS5 infecting Aeromonas salmonicida subsp. salmonicida.</title>
        <authorList>
            <person name="Kim J.H."/>
            <person name="Son J.S."/>
            <person name="Choi Y.J."/>
            <person name="Choresca C.H.Jr."/>
            <person name="Shin S.P."/>
            <person name="Han J.E."/>
            <person name="Jun J.W."/>
            <person name="Park S.C."/>
        </authorList>
    </citation>
    <scope>NUCLEOTIDE SEQUENCE [LARGE SCALE GENOMIC DNA]</scope>
</reference>
<gene>
    <name evidence="2" type="ORF">phiAS5_ORF0225</name>
</gene>
<dbReference type="Proteomes" id="UP000002236">
    <property type="component" value="Segment"/>
</dbReference>
<organism evidence="2 3">
    <name type="scientific">Aeromonas phage phiAS5</name>
    <dbReference type="NCBI Taxonomy" id="879630"/>
    <lineage>
        <taxon>Viruses</taxon>
        <taxon>Duplodnaviria</taxon>
        <taxon>Heunggongvirae</taxon>
        <taxon>Uroviricota</taxon>
        <taxon>Caudoviricetes</taxon>
        <taxon>Pantevenvirales</taxon>
        <taxon>Straboviridae</taxon>
        <taxon>Chrysonvirus</taxon>
        <taxon>Chrysonvirus as5</taxon>
    </lineage>
</organism>
<proteinExistence type="predicted"/>
<keyword evidence="1" id="KW-0175">Coiled coil</keyword>
<name>E1A1X9_9CAUD</name>
<dbReference type="GeneID" id="9861632"/>
<keyword evidence="3" id="KW-1185">Reference proteome</keyword>
<evidence type="ECO:0000313" key="2">
    <source>
        <dbReference type="EMBL" id="ADM80068.1"/>
    </source>
</evidence>
<evidence type="ECO:0000256" key="1">
    <source>
        <dbReference type="SAM" id="Coils"/>
    </source>
</evidence>